<dbReference type="InterPro" id="IPR009015">
    <property type="entry name" value="Fucose_isomerase_N/cen_sf"/>
</dbReference>
<accession>A0A7X0H356</accession>
<dbReference type="PANTHER" id="PTHR36120:SF1">
    <property type="entry name" value="L-FUCOSE ISOMERASE C-TERMINAL DOMAIN-CONTAINING PROTEIN"/>
    <property type="match status" value="1"/>
</dbReference>
<reference evidence="3 4" key="1">
    <citation type="submission" date="2020-08" db="EMBL/GenBank/DDBJ databases">
        <title>Genomic Encyclopedia of Type Strains, Phase IV (KMG-IV): sequencing the most valuable type-strain genomes for metagenomic binning, comparative biology and taxonomic classification.</title>
        <authorList>
            <person name="Goeker M."/>
        </authorList>
    </citation>
    <scope>NUCLEOTIDE SEQUENCE [LARGE SCALE GENOMIC DNA]</scope>
    <source>
        <strain evidence="3 4">DSM 103725</strain>
    </source>
</reference>
<dbReference type="AlphaFoldDB" id="A0A7X0H356"/>
<keyword evidence="2" id="KW-0119">Carbohydrate metabolism</keyword>
<dbReference type="RefSeq" id="WP_184675157.1">
    <property type="nucleotide sequence ID" value="NZ_JACHGY010000001.1"/>
</dbReference>
<dbReference type="GO" id="GO:0005737">
    <property type="term" value="C:cytoplasm"/>
    <property type="evidence" value="ECO:0007669"/>
    <property type="project" value="InterPro"/>
</dbReference>
<evidence type="ECO:0000313" key="4">
    <source>
        <dbReference type="Proteomes" id="UP000541810"/>
    </source>
</evidence>
<keyword evidence="1 3" id="KW-0413">Isomerase</keyword>
<proteinExistence type="predicted"/>
<gene>
    <name evidence="3" type="ORF">HNQ40_000018</name>
</gene>
<dbReference type="Proteomes" id="UP000541810">
    <property type="component" value="Unassembled WGS sequence"/>
</dbReference>
<evidence type="ECO:0000256" key="1">
    <source>
        <dbReference type="ARBA" id="ARBA00023235"/>
    </source>
</evidence>
<dbReference type="EMBL" id="JACHGY010000001">
    <property type="protein sequence ID" value="MBB6428212.1"/>
    <property type="molecule type" value="Genomic_DNA"/>
</dbReference>
<name>A0A7X0H356_9BACT</name>
<dbReference type="SUPFAM" id="SSF53743">
    <property type="entry name" value="FucI/AraA N-terminal and middle domains"/>
    <property type="match status" value="1"/>
</dbReference>
<dbReference type="PANTHER" id="PTHR36120">
    <property type="entry name" value="FUCOSE ISOMERASE"/>
    <property type="match status" value="1"/>
</dbReference>
<evidence type="ECO:0000313" key="3">
    <source>
        <dbReference type="EMBL" id="MBB6428212.1"/>
    </source>
</evidence>
<dbReference type="GO" id="GO:0005996">
    <property type="term" value="P:monosaccharide metabolic process"/>
    <property type="evidence" value="ECO:0007669"/>
    <property type="project" value="InterPro"/>
</dbReference>
<comment type="caution">
    <text evidence="3">The sequence shown here is derived from an EMBL/GenBank/DDBJ whole genome shotgun (WGS) entry which is preliminary data.</text>
</comment>
<evidence type="ECO:0000256" key="2">
    <source>
        <dbReference type="ARBA" id="ARBA00023277"/>
    </source>
</evidence>
<keyword evidence="4" id="KW-1185">Reference proteome</keyword>
<sequence>MIAPSPPQALPDQGVTTQILRELAPPLPTAAPTRIAVVACGLHIHFPWEPACQRYEQVLDLLGSALPAEQFEIVRADEPFEDPDALIRFLSRESEHELHGVLLFHAAYTAGEIGAYLGRWLTEQGLPLMSWSFPDPPAERLSANSLCCQNFLLNMLNRLDVRYAWLHEEVTDTLPEEIARFCRVARARQRLRFGKALHVGGSRVIAFYDGETDELSVIRQFGLRFDRIDLQAAFDYSRKLDDRAIRSLLESITRSSRCAVNDVPDEQAMQTLRLGLAIAHMAAEGGYIGCTIKSWPELFNQYGCACDGSVSMLNDWGLCTTEEGEMNGLISSLTMHLLSEGDAIPTMMDLSAVNPQANRIGIWHCGASPTRLLHAGHNFDLRKHSILENADPETAVGMMVEFPLALGPATLVRYQSPDAGRMFAFEGEMADCTMPFRGVYGELIPKARATASQIMGTILSGGLDHHWSLGYGHWHEDLAMLNFFLGVQTLEVSKHHRLSGFGPAEAHTNGAAR</sequence>
<dbReference type="GO" id="GO:0016861">
    <property type="term" value="F:intramolecular oxidoreductase activity, interconverting aldoses and ketoses"/>
    <property type="evidence" value="ECO:0007669"/>
    <property type="project" value="InterPro"/>
</dbReference>
<organism evidence="3 4">
    <name type="scientific">Algisphaera agarilytica</name>
    <dbReference type="NCBI Taxonomy" id="1385975"/>
    <lineage>
        <taxon>Bacteria</taxon>
        <taxon>Pseudomonadati</taxon>
        <taxon>Planctomycetota</taxon>
        <taxon>Phycisphaerae</taxon>
        <taxon>Phycisphaerales</taxon>
        <taxon>Phycisphaeraceae</taxon>
        <taxon>Algisphaera</taxon>
    </lineage>
</organism>
<protein>
    <submittedName>
        <fullName evidence="3">L-fucose isomerase-like protein</fullName>
    </submittedName>
</protein>